<evidence type="ECO:0000256" key="1">
    <source>
        <dbReference type="SAM" id="MobiDB-lite"/>
    </source>
</evidence>
<protein>
    <submittedName>
        <fullName evidence="3">Chromosome 11 open reading frame 16</fullName>
    </submittedName>
</protein>
<evidence type="ECO:0000259" key="2">
    <source>
        <dbReference type="Pfam" id="PF15057"/>
    </source>
</evidence>
<dbReference type="AlphaFoldDB" id="G3T621"/>
<feature type="domain" description="DUF4537" evidence="2">
    <location>
        <begin position="87"/>
        <end position="224"/>
    </location>
</feature>
<dbReference type="eggNOG" id="ENOG502RXS8">
    <property type="taxonomic scope" value="Eukaryota"/>
</dbReference>
<feature type="compositionally biased region" description="Basic and acidic residues" evidence="1">
    <location>
        <begin position="394"/>
        <end position="405"/>
    </location>
</feature>
<organism evidence="3 4">
    <name type="scientific">Loxodonta africana</name>
    <name type="common">African elephant</name>
    <dbReference type="NCBI Taxonomy" id="9785"/>
    <lineage>
        <taxon>Eukaryota</taxon>
        <taxon>Metazoa</taxon>
        <taxon>Chordata</taxon>
        <taxon>Craniata</taxon>
        <taxon>Vertebrata</taxon>
        <taxon>Euteleostomi</taxon>
        <taxon>Mammalia</taxon>
        <taxon>Eutheria</taxon>
        <taxon>Afrotheria</taxon>
        <taxon>Proboscidea</taxon>
        <taxon>Elephantidae</taxon>
        <taxon>Loxodonta</taxon>
    </lineage>
</organism>
<name>G3T621_LOXAF</name>
<dbReference type="FunCoup" id="G3T621">
    <property type="interactions" value="3"/>
</dbReference>
<reference evidence="3" key="2">
    <citation type="submission" date="2025-08" db="UniProtKB">
        <authorList>
            <consortium name="Ensembl"/>
        </authorList>
    </citation>
    <scope>IDENTIFICATION</scope>
    <source>
        <strain evidence="3">Isolate ISIS603380</strain>
    </source>
</reference>
<feature type="region of interest" description="Disordered" evidence="1">
    <location>
        <begin position="335"/>
        <end position="405"/>
    </location>
</feature>
<dbReference type="GeneTree" id="ENSGT00390000012348"/>
<keyword evidence="4" id="KW-1185">Reference proteome</keyword>
<dbReference type="InterPro" id="IPR032770">
    <property type="entry name" value="DUF4537"/>
</dbReference>
<dbReference type="PANTHER" id="PTHR14343">
    <property type="entry name" value="VWFA DOMAIN-CONTAINING PROTEIN"/>
    <property type="match status" value="1"/>
</dbReference>
<evidence type="ECO:0000313" key="4">
    <source>
        <dbReference type="Proteomes" id="UP000007646"/>
    </source>
</evidence>
<dbReference type="OMA" id="DHAVNTD"/>
<sequence>MDSSTGPGMPLPKYCSMTTTLKAPCWDSAAPPWDLSFTCPFALRTPWLTRHNLLTRYVSYHPCLHITDPAWQEPGWLGRVGDAADPWVLARREPDGFYYRAQIKPAPELERQGTLFVEFEAPAVTGPKQPAQQHGVVLEEEVIQLSPPMAYSLRPGDKVLAPWEPNGQRYGPGTVLLGLETRDPQRVSKDEEITVHFWNGKTAKVPLGGVRWVPLTVWKAAVEKLHKPFTREHPSPLLWAPCCTLLGSATGYVTKRLPLGTPFLCPFCHPHACCQLLCQGCLCCCPLAGPTWWPLTRTSEVTARELPEPELKPTAQLLPLEGPKEEDVAVHVPMAVSSSSSSSSEEEDLGKDLEMGPPQRLMVNSTVNTGPIPPEKSPRQSGFCQPEWRYWRRNGPEPRPRKPGI</sequence>
<dbReference type="PANTHER" id="PTHR14343:SF3">
    <property type="entry name" value="SIMILAR TO PREDICTED GENE ICRFP703B1614Q5.5"/>
    <property type="match status" value="1"/>
</dbReference>
<dbReference type="Proteomes" id="UP000007646">
    <property type="component" value="Unassembled WGS sequence"/>
</dbReference>
<dbReference type="InParanoid" id="G3T621"/>
<proteinExistence type="predicted"/>
<dbReference type="HOGENOM" id="CLU_056300_0_0_1"/>
<reference evidence="3 4" key="1">
    <citation type="submission" date="2009-06" db="EMBL/GenBank/DDBJ databases">
        <title>The Genome Sequence of Loxodonta africana (African elephant).</title>
        <authorList>
            <person name="Di Palma F."/>
            <person name="Heiman D."/>
            <person name="Young S."/>
            <person name="Johnson J."/>
            <person name="Lander E.S."/>
            <person name="Lindblad-Toh K."/>
        </authorList>
    </citation>
    <scope>NUCLEOTIDE SEQUENCE [LARGE SCALE GENOMIC DNA]</scope>
    <source>
        <strain evidence="3 4">Isolate ISIS603380</strain>
    </source>
</reference>
<reference evidence="3" key="3">
    <citation type="submission" date="2025-09" db="UniProtKB">
        <authorList>
            <consortium name="Ensembl"/>
        </authorList>
    </citation>
    <scope>IDENTIFICATION</scope>
    <source>
        <strain evidence="3">Isolate ISIS603380</strain>
    </source>
</reference>
<accession>G3T621</accession>
<dbReference type="Ensembl" id="ENSLAFT00000010669.3">
    <property type="protein sequence ID" value="ENSLAFP00000008931.3"/>
    <property type="gene ID" value="ENSLAFG00000010671.3"/>
</dbReference>
<dbReference type="Pfam" id="PF15057">
    <property type="entry name" value="DUF4537"/>
    <property type="match status" value="1"/>
</dbReference>
<gene>
    <name evidence="3" type="primary">C11orf16</name>
</gene>
<evidence type="ECO:0000313" key="3">
    <source>
        <dbReference type="Ensembl" id="ENSLAFP00000008931.3"/>
    </source>
</evidence>